<name>A0AAC9BJB9_9RALS</name>
<dbReference type="KEGG" id="rin:ACS15_4924"/>
<evidence type="ECO:0000313" key="1">
    <source>
        <dbReference type="EMBL" id="ANH75268.1"/>
    </source>
</evidence>
<accession>A0AAC9BJB9</accession>
<proteinExistence type="predicted"/>
<dbReference type="AlphaFoldDB" id="A0AAC9BJB9"/>
<dbReference type="Proteomes" id="UP000077927">
    <property type="component" value="Chromosome 2"/>
</dbReference>
<sequence>MKLTISNADANTGPDAGSRIAQTATVALYVDDGEVQFLASGEEKTLEAKKSLVIKAYSTMDLDTLELSHAYTDAYIFNAMPQYMK</sequence>
<dbReference type="EMBL" id="CP012606">
    <property type="protein sequence ID" value="ANH75268.1"/>
    <property type="molecule type" value="Genomic_DNA"/>
</dbReference>
<dbReference type="RefSeq" id="WP_021193665.1">
    <property type="nucleotide sequence ID" value="NZ_CP012606.1"/>
</dbReference>
<organism evidence="1 2">
    <name type="scientific">Ralstonia insidiosa</name>
    <dbReference type="NCBI Taxonomy" id="190721"/>
    <lineage>
        <taxon>Bacteria</taxon>
        <taxon>Pseudomonadati</taxon>
        <taxon>Pseudomonadota</taxon>
        <taxon>Betaproteobacteria</taxon>
        <taxon>Burkholderiales</taxon>
        <taxon>Burkholderiaceae</taxon>
        <taxon>Ralstonia</taxon>
    </lineage>
</organism>
<evidence type="ECO:0000313" key="2">
    <source>
        <dbReference type="Proteomes" id="UP000077927"/>
    </source>
</evidence>
<protein>
    <submittedName>
        <fullName evidence="1">Uncharacterized protein</fullName>
    </submittedName>
</protein>
<reference evidence="1 2" key="1">
    <citation type="submission" date="2015-09" db="EMBL/GenBank/DDBJ databases">
        <authorList>
            <person name="Xu Y."/>
            <person name="Nagy A."/>
            <person name="Liu N.T."/>
            <person name="Nou X."/>
        </authorList>
    </citation>
    <scope>NUCLEOTIDE SEQUENCE [LARGE SCALE GENOMIC DNA]</scope>
    <source>
        <strain evidence="1 2">FC1138</strain>
    </source>
</reference>
<gene>
    <name evidence="1" type="ORF">ACS15_4924</name>
</gene>